<keyword evidence="1" id="KW-0805">Transcription regulation</keyword>
<organism evidence="5 6">
    <name type="scientific">Candidatus Weimeria bifida</name>
    <dbReference type="NCBI Taxonomy" id="2599074"/>
    <lineage>
        <taxon>Bacteria</taxon>
        <taxon>Bacillati</taxon>
        <taxon>Bacillota</taxon>
        <taxon>Clostridia</taxon>
        <taxon>Lachnospirales</taxon>
        <taxon>Lachnospiraceae</taxon>
        <taxon>Candidatus Weimeria</taxon>
    </lineage>
</organism>
<evidence type="ECO:0000256" key="3">
    <source>
        <dbReference type="ARBA" id="ARBA00023163"/>
    </source>
</evidence>
<dbReference type="InterPro" id="IPR000835">
    <property type="entry name" value="HTH_MarR-typ"/>
</dbReference>
<dbReference type="SMART" id="SM00347">
    <property type="entry name" value="HTH_MARR"/>
    <property type="match status" value="1"/>
</dbReference>
<feature type="domain" description="HTH marR-type" evidence="4">
    <location>
        <begin position="1"/>
        <end position="136"/>
    </location>
</feature>
<name>A0A6N7IZU4_9FIRM</name>
<dbReference type="PANTHER" id="PTHR42756:SF1">
    <property type="entry name" value="TRANSCRIPTIONAL REPRESSOR OF EMRAB OPERON"/>
    <property type="match status" value="1"/>
</dbReference>
<keyword evidence="6" id="KW-1185">Reference proteome</keyword>
<evidence type="ECO:0000313" key="5">
    <source>
        <dbReference type="EMBL" id="MQN01877.1"/>
    </source>
</evidence>
<dbReference type="Pfam" id="PF01047">
    <property type="entry name" value="MarR"/>
    <property type="match status" value="1"/>
</dbReference>
<proteinExistence type="predicted"/>
<dbReference type="GO" id="GO:0003700">
    <property type="term" value="F:DNA-binding transcription factor activity"/>
    <property type="evidence" value="ECO:0007669"/>
    <property type="project" value="InterPro"/>
</dbReference>
<dbReference type="Gene3D" id="1.10.10.10">
    <property type="entry name" value="Winged helix-like DNA-binding domain superfamily/Winged helix DNA-binding domain"/>
    <property type="match status" value="1"/>
</dbReference>
<dbReference type="GO" id="GO:0003677">
    <property type="term" value="F:DNA binding"/>
    <property type="evidence" value="ECO:0007669"/>
    <property type="project" value="UniProtKB-KW"/>
</dbReference>
<keyword evidence="2" id="KW-0238">DNA-binding</keyword>
<dbReference type="PANTHER" id="PTHR42756">
    <property type="entry name" value="TRANSCRIPTIONAL REGULATOR, MARR"/>
    <property type="match status" value="1"/>
</dbReference>
<comment type="caution">
    <text evidence="5">The sequence shown here is derived from an EMBL/GenBank/DDBJ whole genome shotgun (WGS) entry which is preliminary data.</text>
</comment>
<reference evidence="5" key="1">
    <citation type="journal article" date="2020" name="Appl. Environ. Microbiol.">
        <title>Medium-Chain Fatty Acid Synthesis by 'Candidatus Weimeria bifida' gen. nov., sp. nov., and 'Candidatus Pseudoramibacter fermentans' sp. nov.</title>
        <authorList>
            <person name="Scarborough M.J."/>
            <person name="Myers K.S."/>
            <person name="Donohue T.J."/>
            <person name="Noguera D.R."/>
        </authorList>
    </citation>
    <scope>NUCLEOTIDE SEQUENCE</scope>
    <source>
        <strain evidence="5">LCO1.1</strain>
    </source>
</reference>
<evidence type="ECO:0000256" key="2">
    <source>
        <dbReference type="ARBA" id="ARBA00023125"/>
    </source>
</evidence>
<dbReference type="PROSITE" id="PS50995">
    <property type="entry name" value="HTH_MARR_2"/>
    <property type="match status" value="1"/>
</dbReference>
<accession>A0A6N7IZU4</accession>
<dbReference type="InterPro" id="IPR036388">
    <property type="entry name" value="WH-like_DNA-bd_sf"/>
</dbReference>
<evidence type="ECO:0000256" key="1">
    <source>
        <dbReference type="ARBA" id="ARBA00023015"/>
    </source>
</evidence>
<dbReference type="AlphaFoldDB" id="A0A6N7IZU4"/>
<sequence length="145" mass="16667">MNEAIEKIREFNRIYLPSMNLLGDHYLGSEYSATEARVFFEIYQNEGCNAAHIVQKVYVDKGYLSRIINKHERLGHIKRKHSTDDSRSYNIFLTDEGRSLAEDLIRKSNEDIGKIISGLSVDEKNRLVDAMDTVLKLIEKGSKSE</sequence>
<dbReference type="SUPFAM" id="SSF46785">
    <property type="entry name" value="Winged helix' DNA-binding domain"/>
    <property type="match status" value="1"/>
</dbReference>
<keyword evidence="3" id="KW-0804">Transcription</keyword>
<gene>
    <name evidence="5" type="ORF">FRC54_08195</name>
</gene>
<evidence type="ECO:0000259" key="4">
    <source>
        <dbReference type="PROSITE" id="PS50995"/>
    </source>
</evidence>
<dbReference type="PRINTS" id="PR00598">
    <property type="entry name" value="HTHMARR"/>
</dbReference>
<evidence type="ECO:0000313" key="6">
    <source>
        <dbReference type="Proteomes" id="UP000460257"/>
    </source>
</evidence>
<dbReference type="EMBL" id="VOGC01000007">
    <property type="protein sequence ID" value="MQN01877.1"/>
    <property type="molecule type" value="Genomic_DNA"/>
</dbReference>
<protein>
    <submittedName>
        <fullName evidence="5">MarR family transcriptional regulator</fullName>
    </submittedName>
</protein>
<dbReference type="InterPro" id="IPR036390">
    <property type="entry name" value="WH_DNA-bd_sf"/>
</dbReference>
<dbReference type="Proteomes" id="UP000460257">
    <property type="component" value="Unassembled WGS sequence"/>
</dbReference>